<dbReference type="EMBL" id="JABBWK010000079">
    <property type="protein sequence ID" value="KAG1894531.1"/>
    <property type="molecule type" value="Genomic_DNA"/>
</dbReference>
<gene>
    <name evidence="2" type="ORF">F5891DRAFT_985014</name>
</gene>
<accession>A0AAD4DV59</accession>
<dbReference type="RefSeq" id="XP_041220107.1">
    <property type="nucleotide sequence ID" value="XM_041377532.1"/>
</dbReference>
<sequence>MAGLMQWQAAPGTNAGDGHTINTGARFGTPTPNNNASHGANASVMLLYLQEIHVWFTVKVMPLTPEVGLDIGHISVIPLHANSSVDRGITWSEALALEAFSLMQDDGATAKCSSCSDVGQLKKCERPGCTYALCFWKSNMQPCVRDLGPGEFWCPPCWSRRRSTPLPYSVVAQGAYIADRIYARRPLVFHTIALKLNAYPERLLRCQLEEEFLPWKNMLCCTNIELVTGAACLPNVRARVRDALALVKARSVADFLVLIDTHSDYENGELVHSVDKHGNVWTQDATEVFRHHFGPELWKRSLDMTGIKGMILLACGPAFTQLSHFEKIKSLVSSKRLQFIIGFTAHSVQPSVVMPFMLQTIVEVYIHQKPVQLALEQQIANWTLLSHTPVVLV</sequence>
<evidence type="ECO:0000256" key="1">
    <source>
        <dbReference type="SAM" id="MobiDB-lite"/>
    </source>
</evidence>
<comment type="caution">
    <text evidence="2">The sequence shown here is derived from an EMBL/GenBank/DDBJ whole genome shotgun (WGS) entry which is preliminary data.</text>
</comment>
<evidence type="ECO:0000313" key="2">
    <source>
        <dbReference type="EMBL" id="KAG1894531.1"/>
    </source>
</evidence>
<dbReference type="Proteomes" id="UP001195769">
    <property type="component" value="Unassembled WGS sequence"/>
</dbReference>
<proteinExistence type="predicted"/>
<reference evidence="2" key="1">
    <citation type="journal article" date="2020" name="New Phytol.">
        <title>Comparative genomics reveals dynamic genome evolution in host specialist ectomycorrhizal fungi.</title>
        <authorList>
            <person name="Lofgren L.A."/>
            <person name="Nguyen N.H."/>
            <person name="Vilgalys R."/>
            <person name="Ruytinx J."/>
            <person name="Liao H.L."/>
            <person name="Branco S."/>
            <person name="Kuo A."/>
            <person name="LaButti K."/>
            <person name="Lipzen A."/>
            <person name="Andreopoulos W."/>
            <person name="Pangilinan J."/>
            <person name="Riley R."/>
            <person name="Hundley H."/>
            <person name="Na H."/>
            <person name="Barry K."/>
            <person name="Grigoriev I.V."/>
            <person name="Stajich J.E."/>
            <person name="Kennedy P.G."/>
        </authorList>
    </citation>
    <scope>NUCLEOTIDE SEQUENCE</scope>
    <source>
        <strain evidence="2">FC203</strain>
    </source>
</reference>
<organism evidence="2 3">
    <name type="scientific">Suillus fuscotomentosus</name>
    <dbReference type="NCBI Taxonomy" id="1912939"/>
    <lineage>
        <taxon>Eukaryota</taxon>
        <taxon>Fungi</taxon>
        <taxon>Dikarya</taxon>
        <taxon>Basidiomycota</taxon>
        <taxon>Agaricomycotina</taxon>
        <taxon>Agaricomycetes</taxon>
        <taxon>Agaricomycetidae</taxon>
        <taxon>Boletales</taxon>
        <taxon>Suillineae</taxon>
        <taxon>Suillaceae</taxon>
        <taxon>Suillus</taxon>
    </lineage>
</organism>
<name>A0AAD4DV59_9AGAM</name>
<evidence type="ECO:0000313" key="3">
    <source>
        <dbReference type="Proteomes" id="UP001195769"/>
    </source>
</evidence>
<keyword evidence="3" id="KW-1185">Reference proteome</keyword>
<protein>
    <submittedName>
        <fullName evidence="2">Uncharacterized protein</fullName>
    </submittedName>
</protein>
<dbReference type="GeneID" id="64671830"/>
<dbReference type="AlphaFoldDB" id="A0AAD4DV59"/>
<feature type="region of interest" description="Disordered" evidence="1">
    <location>
        <begin position="11"/>
        <end position="34"/>
    </location>
</feature>